<evidence type="ECO:0000313" key="1">
    <source>
        <dbReference type="EMBL" id="TGN80315.1"/>
    </source>
</evidence>
<gene>
    <name evidence="1" type="ORF">E5082_23275</name>
</gene>
<dbReference type="GeneID" id="91529637"/>
<evidence type="ECO:0000313" key="2">
    <source>
        <dbReference type="Proteomes" id="UP000298513"/>
    </source>
</evidence>
<organism evidence="1 2">
    <name type="scientific">Streptomyces griseoluteus</name>
    <dbReference type="NCBI Taxonomy" id="29306"/>
    <lineage>
        <taxon>Bacteria</taxon>
        <taxon>Bacillati</taxon>
        <taxon>Actinomycetota</taxon>
        <taxon>Actinomycetes</taxon>
        <taxon>Kitasatosporales</taxon>
        <taxon>Streptomycetaceae</taxon>
        <taxon>Streptomyces</taxon>
    </lineage>
</organism>
<accession>A0A4Z1DEN8</accession>
<name>A0A4Z1DEN8_STRGP</name>
<protein>
    <submittedName>
        <fullName evidence="1">Uncharacterized protein</fullName>
    </submittedName>
</protein>
<reference evidence="1 2" key="1">
    <citation type="submission" date="2019-04" db="EMBL/GenBank/DDBJ databases">
        <title>Streptomyces sp. nov. Bv016 isolated from bark of Buahinia variegata.</title>
        <authorList>
            <person name="Kanchanasin P."/>
            <person name="Tanasupawat S."/>
            <person name="Yuki M."/>
            <person name="Kudo T."/>
        </authorList>
    </citation>
    <scope>NUCLEOTIDE SEQUENCE [LARGE SCALE GENOMIC DNA]</scope>
    <source>
        <strain evidence="1 2">JCM 4765</strain>
    </source>
</reference>
<comment type="caution">
    <text evidence="1">The sequence shown here is derived from an EMBL/GenBank/DDBJ whole genome shotgun (WGS) entry which is preliminary data.</text>
</comment>
<sequence length="67" mass="7560">MSTLPDDLLAAIREWHAVYRRLSRRPSTALRRRLLALSAEVLVHPYWQGRTGAWAALHGGARRGRAA</sequence>
<dbReference type="EMBL" id="SRRU01000008">
    <property type="protein sequence ID" value="TGN80315.1"/>
    <property type="molecule type" value="Genomic_DNA"/>
</dbReference>
<dbReference type="Proteomes" id="UP000298513">
    <property type="component" value="Unassembled WGS sequence"/>
</dbReference>
<proteinExistence type="predicted"/>
<keyword evidence="2" id="KW-1185">Reference proteome</keyword>
<dbReference type="RefSeq" id="WP_135793188.1">
    <property type="nucleotide sequence ID" value="NZ_BNBQ01000002.1"/>
</dbReference>
<dbReference type="AlphaFoldDB" id="A0A4Z1DEN8"/>